<feature type="transmembrane region" description="Helical" evidence="6">
    <location>
        <begin position="197"/>
        <end position="218"/>
    </location>
</feature>
<evidence type="ECO:0000256" key="4">
    <source>
        <dbReference type="ARBA" id="ARBA00022989"/>
    </source>
</evidence>
<feature type="transmembrane region" description="Helical" evidence="6">
    <location>
        <begin position="146"/>
        <end position="177"/>
    </location>
</feature>
<dbReference type="EMBL" id="AHAM01000270">
    <property type="protein sequence ID" value="EHK53433.1"/>
    <property type="molecule type" value="Genomic_DNA"/>
</dbReference>
<sequence>MEERKHSGILSEQPADLLRGHGWRAAWAVFREAVLRLWNDEAMSLAGNIAFRAVLALFPFLIFASSLTAYLGDPGMADRLVAFLIGIVPAPLVDTLVSEVRAVLTVKRGDVASIGVLLTIWFAAGGVDSVRVGLNRAYDIREDRSVWAIFVLQVLVVIGGALVFVVVAYLLVLAPIAGSFAHRLVPGFQPALVTLDVVRYPSAAAITMAALFAAHIFLPARWIRFSNMWPGIIFTVIAWLALAGAFSLYLASFANYASYYAGLAGVIAALYFLYLAALVLIFGGEINRALRIRRLGRALRHDS</sequence>
<feature type="transmembrane region" description="Helical" evidence="6">
    <location>
        <begin position="112"/>
        <end position="134"/>
    </location>
</feature>
<evidence type="ECO:0000313" key="8">
    <source>
        <dbReference type="Proteomes" id="UP000003250"/>
    </source>
</evidence>
<dbReference type="Pfam" id="PF03631">
    <property type="entry name" value="Virul_fac_BrkB"/>
    <property type="match status" value="1"/>
</dbReference>
<dbReference type="PATRIC" id="fig|1107882.3.peg.5861"/>
<dbReference type="GO" id="GO:0005886">
    <property type="term" value="C:plasma membrane"/>
    <property type="evidence" value="ECO:0007669"/>
    <property type="project" value="UniProtKB-SubCell"/>
</dbReference>
<keyword evidence="3 6" id="KW-0812">Transmembrane</keyword>
<feature type="transmembrane region" description="Helical" evidence="6">
    <location>
        <begin position="80"/>
        <end position="100"/>
    </location>
</feature>
<dbReference type="NCBIfam" id="TIGR00765">
    <property type="entry name" value="yihY_not_rbn"/>
    <property type="match status" value="1"/>
</dbReference>
<evidence type="ECO:0000256" key="6">
    <source>
        <dbReference type="SAM" id="Phobius"/>
    </source>
</evidence>
<keyword evidence="4 6" id="KW-1133">Transmembrane helix</keyword>
<protein>
    <submittedName>
        <fullName evidence="7">Putative ribonuclease BN</fullName>
    </submittedName>
</protein>
<accession>H0I0S1</accession>
<feature type="transmembrane region" description="Helical" evidence="6">
    <location>
        <begin position="230"/>
        <end position="251"/>
    </location>
</feature>
<dbReference type="AlphaFoldDB" id="H0I0S1"/>
<gene>
    <name evidence="7" type="ORF">MAXJ12_30292</name>
</gene>
<name>H0I0S1_9HYPH</name>
<comment type="subcellular location">
    <subcellularLocation>
        <location evidence="1">Cell membrane</location>
        <topology evidence="1">Multi-pass membrane protein</topology>
    </subcellularLocation>
</comment>
<proteinExistence type="predicted"/>
<organism evidence="7 8">
    <name type="scientific">Mesorhizobium alhagi CCNWXJ12-2</name>
    <dbReference type="NCBI Taxonomy" id="1107882"/>
    <lineage>
        <taxon>Bacteria</taxon>
        <taxon>Pseudomonadati</taxon>
        <taxon>Pseudomonadota</taxon>
        <taxon>Alphaproteobacteria</taxon>
        <taxon>Hyphomicrobiales</taxon>
        <taxon>Phyllobacteriaceae</taxon>
        <taxon>Allomesorhizobium</taxon>
    </lineage>
</organism>
<keyword evidence="5 6" id="KW-0472">Membrane</keyword>
<evidence type="ECO:0000256" key="1">
    <source>
        <dbReference type="ARBA" id="ARBA00004651"/>
    </source>
</evidence>
<dbReference type="Proteomes" id="UP000003250">
    <property type="component" value="Unassembled WGS sequence"/>
</dbReference>
<dbReference type="PANTHER" id="PTHR30213">
    <property type="entry name" value="INNER MEMBRANE PROTEIN YHJD"/>
    <property type="match status" value="1"/>
</dbReference>
<evidence type="ECO:0000256" key="3">
    <source>
        <dbReference type="ARBA" id="ARBA00022692"/>
    </source>
</evidence>
<evidence type="ECO:0000256" key="2">
    <source>
        <dbReference type="ARBA" id="ARBA00022475"/>
    </source>
</evidence>
<dbReference type="InterPro" id="IPR017039">
    <property type="entry name" value="Virul_fac_BrkB"/>
</dbReference>
<keyword evidence="2" id="KW-1003">Cell membrane</keyword>
<evidence type="ECO:0000256" key="5">
    <source>
        <dbReference type="ARBA" id="ARBA00023136"/>
    </source>
</evidence>
<feature type="transmembrane region" description="Helical" evidence="6">
    <location>
        <begin position="49"/>
        <end position="71"/>
    </location>
</feature>
<dbReference type="OrthoDB" id="7163777at2"/>
<feature type="transmembrane region" description="Helical" evidence="6">
    <location>
        <begin position="257"/>
        <end position="284"/>
    </location>
</feature>
<reference evidence="7 8" key="1">
    <citation type="journal article" date="2012" name="J. Bacteriol.">
        <title>Draft Genome Sequence of Mesorhizobium alhagi CCNWXJ12-2T, a Novel Salt-Resistant Species Isolated from the Desert of Northwestern China.</title>
        <authorList>
            <person name="Zhou M."/>
            <person name="Chen W."/>
            <person name="Chen H."/>
            <person name="Wei G."/>
        </authorList>
    </citation>
    <scope>NUCLEOTIDE SEQUENCE [LARGE SCALE GENOMIC DNA]</scope>
    <source>
        <strain evidence="7 8">CCNWXJ12-2</strain>
    </source>
</reference>
<keyword evidence="8" id="KW-1185">Reference proteome</keyword>
<dbReference type="PANTHER" id="PTHR30213:SF0">
    <property type="entry name" value="UPF0761 MEMBRANE PROTEIN YIHY"/>
    <property type="match status" value="1"/>
</dbReference>
<evidence type="ECO:0000313" key="7">
    <source>
        <dbReference type="EMBL" id="EHK53433.1"/>
    </source>
</evidence>
<dbReference type="PIRSF" id="PIRSF035875">
    <property type="entry name" value="RNase_BN"/>
    <property type="match status" value="1"/>
</dbReference>